<reference evidence="4" key="2">
    <citation type="submission" date="2015-07" db="EMBL/GenBank/DDBJ databases">
        <title>Contrasting host-pathogen interactions and genome evolution in two generalist and specialist microsporidian pathogens of mosquitoes.</title>
        <authorList>
            <consortium name="The Broad Institute Genomics Platform"/>
            <consortium name="The Broad Institute Genome Sequencing Center for Infectious Disease"/>
            <person name="Cuomo C.A."/>
            <person name="Sanscrainte N.D."/>
            <person name="Goldberg J.M."/>
            <person name="Heiman D."/>
            <person name="Young S."/>
            <person name="Zeng Q."/>
            <person name="Becnel J.J."/>
            <person name="Birren B.W."/>
        </authorList>
    </citation>
    <scope>NUCLEOTIDE SEQUENCE [LARGE SCALE GENOMIC DNA]</scope>
    <source>
        <strain evidence="4">USNM 41457</strain>
    </source>
</reference>
<dbReference type="InParanoid" id="J9D865"/>
<reference evidence="3 4" key="1">
    <citation type="submission" date="2011-08" db="EMBL/GenBank/DDBJ databases">
        <authorList>
            <person name="Liu Z.J."/>
            <person name="Shi F.L."/>
            <person name="Lu J.Q."/>
            <person name="Li M."/>
            <person name="Wang Z.L."/>
        </authorList>
    </citation>
    <scope>NUCLEOTIDE SEQUENCE [LARGE SCALE GENOMIC DNA]</scope>
    <source>
        <strain evidence="3 4">USNM 41457</strain>
    </source>
</reference>
<keyword evidence="4" id="KW-1185">Reference proteome</keyword>
<proteinExistence type="predicted"/>
<evidence type="ECO:0000256" key="1">
    <source>
        <dbReference type="SAM" id="Coils"/>
    </source>
</evidence>
<evidence type="ECO:0000256" key="2">
    <source>
        <dbReference type="SAM" id="MobiDB-lite"/>
    </source>
</evidence>
<accession>J9D865</accession>
<feature type="coiled-coil region" evidence="1">
    <location>
        <begin position="20"/>
        <end position="54"/>
    </location>
</feature>
<feature type="compositionally biased region" description="Low complexity" evidence="2">
    <location>
        <begin position="121"/>
        <end position="134"/>
    </location>
</feature>
<dbReference type="AlphaFoldDB" id="J9D865"/>
<dbReference type="HOGENOM" id="CLU_737754_0_0_1"/>
<sequence length="375" mass="41138">MKTKDQNFSQSSLLENKTVSQEFKDNIENTRKLIKDLLKAIVQANDQIFKAKKDNIESISNKMQEEVKKKSEMAKTLSSTSILDKKITSTVELSDAKISTIRTDILANSTATITSAESQSSKKISTENSTISSTSEEKKSGGIVSAIAEIIPRMGNKESTITQSVAPSIAENSITQIEISDISTVNIKTEPFSSILSTLIIEKTIDDQKTTSQSVDLNNKNQPGIFKQIFGISKDTKTQSNTASIKLNDLLKTMDENGKNIKETIQQISTKAILQSYLFADIPDNPLLPTTTTILPENNDDKKPSAGVKDLFKFLDKMPGTSDENTENVKLDIKNLAKDENNIFITGDFNANSSKSGADKGTKRFKFAGYVAPTI</sequence>
<evidence type="ECO:0000313" key="3">
    <source>
        <dbReference type="EMBL" id="EJW03976.1"/>
    </source>
</evidence>
<organism evidence="3 4">
    <name type="scientific">Edhazardia aedis (strain USNM 41457)</name>
    <name type="common">Microsporidian parasite</name>
    <dbReference type="NCBI Taxonomy" id="1003232"/>
    <lineage>
        <taxon>Eukaryota</taxon>
        <taxon>Fungi</taxon>
        <taxon>Fungi incertae sedis</taxon>
        <taxon>Microsporidia</taxon>
        <taxon>Edhazardia</taxon>
    </lineage>
</organism>
<comment type="caution">
    <text evidence="3">The sequence shown here is derived from an EMBL/GenBank/DDBJ whole genome shotgun (WGS) entry which is preliminary data.</text>
</comment>
<evidence type="ECO:0000313" key="4">
    <source>
        <dbReference type="Proteomes" id="UP000003163"/>
    </source>
</evidence>
<feature type="region of interest" description="Disordered" evidence="2">
    <location>
        <begin position="116"/>
        <end position="138"/>
    </location>
</feature>
<keyword evidence="1" id="KW-0175">Coiled coil</keyword>
<dbReference type="EMBL" id="AFBI03000026">
    <property type="protein sequence ID" value="EJW03976.1"/>
    <property type="molecule type" value="Genomic_DNA"/>
</dbReference>
<name>J9D865_EDHAE</name>
<gene>
    <name evidence="3" type="ORF">EDEG_01743</name>
</gene>
<protein>
    <submittedName>
        <fullName evidence="3">Uncharacterized protein</fullName>
    </submittedName>
</protein>
<dbReference type="VEuPathDB" id="MicrosporidiaDB:EDEG_01743"/>
<dbReference type="Proteomes" id="UP000003163">
    <property type="component" value="Unassembled WGS sequence"/>
</dbReference>